<keyword evidence="2" id="KW-0812">Transmembrane</keyword>
<dbReference type="GO" id="GO:0003676">
    <property type="term" value="F:nucleic acid binding"/>
    <property type="evidence" value="ECO:0007669"/>
    <property type="project" value="InterPro"/>
</dbReference>
<feature type="transmembrane region" description="Helical" evidence="2">
    <location>
        <begin position="792"/>
        <end position="813"/>
    </location>
</feature>
<feature type="region of interest" description="Disordered" evidence="1">
    <location>
        <begin position="886"/>
        <end position="916"/>
    </location>
</feature>
<sequence>MAQLSQLLARLPEGKDVHMSTMGHVLWVCWHNNLTPAVNQTLLNYGGMLVGEEREQALWFFFTDDVFLALARLMVWGNFNELAVSIELFPGRLQLSSKRDAGLSLDGALRAQEMLVRDSLEVWVHPKSREGRSALPGISFESRPGRQGMASVDWATPVVDVRMPYSSTQAWFAILHPLGSPLDKAFQNGWSSMFKRVEALLQKHKIKSIVHETFVMVAVDNLLMLRTFLRDYLRSFDKEQNEPGTYWPCVCVVADRNNLNFNTDLPKKIGLQWDNLMPDFPYISYRNAYLLGDGFTVRDLRFTGEQASMDSWCNVLLDENSISVRSIPLLMAGRLTVGSSGAGGCFYCGIPSHTAAECPTRTYFPSRPEIWDELAGLDLENINEAFRRIEMVLGQDSVEGYEELLEGKDDAALLMQAVLDINGPGQLRNVPRHWLYRMREPDQDEEKPTRDDSPAWDLLDQLARAASDELSDLEKKVLQTITRHQRDPRLRMVRAFLLIEKNDFSHAAACFREAASLTPAPTLQAWNEFLQGRLSEEQGQYGPAIEQYAQVWRVMPQWRDVQYRGIVCRVKMGFAEQVLEQITKLVREEPSYFNRVLIDPGLERGRLLILSSLYDLWAEAKKNAEEERTRINALEARLNDWFPPDHPVQLQLGSKIHKLEALSNINNYIAFLQVVEQRPVLEKELEESIQREVEELRNRYKYYLDVLQEIRDEASWFPFPSVLRDFSSDFNESAGIINWAFACNFNEAETFKRAQDTTPRLNELLRNLKKRLKFLRMVRDGTLFALTMGKTFIWVEIVGLLFCFIGVPIVVFWGDSLYLGWLKNLLGENQWSIQKVLAVIITIIAIGIGALHTTLVFDRKREKLLEQARDQREKAQQMRLERIRRQRMAEAESARRSQRAESGREVQRQLKERMKD</sequence>
<evidence type="ECO:0000259" key="3">
    <source>
        <dbReference type="PROSITE" id="PS50158"/>
    </source>
</evidence>
<dbReference type="Proteomes" id="UP000069241">
    <property type="component" value="Chromosome"/>
</dbReference>
<dbReference type="STRING" id="44742.AXF13_10255"/>
<dbReference type="AlphaFoldDB" id="A0A109W4I3"/>
<accession>A0A109W4I3</accession>
<evidence type="ECO:0000313" key="5">
    <source>
        <dbReference type="Proteomes" id="UP000069241"/>
    </source>
</evidence>
<feature type="transmembrane region" description="Helical" evidence="2">
    <location>
        <begin position="833"/>
        <end position="857"/>
    </location>
</feature>
<dbReference type="KEGG" id="dfi:AXF13_10255"/>
<dbReference type="Gene3D" id="1.25.40.10">
    <property type="entry name" value="Tetratricopeptide repeat domain"/>
    <property type="match status" value="1"/>
</dbReference>
<keyword evidence="2" id="KW-1133">Transmembrane helix</keyword>
<dbReference type="EMBL" id="CP014229">
    <property type="protein sequence ID" value="AMD90466.1"/>
    <property type="molecule type" value="Genomic_DNA"/>
</dbReference>
<evidence type="ECO:0000256" key="2">
    <source>
        <dbReference type="SAM" id="Phobius"/>
    </source>
</evidence>
<dbReference type="InterPro" id="IPR011990">
    <property type="entry name" value="TPR-like_helical_dom_sf"/>
</dbReference>
<feature type="domain" description="CCHC-type" evidence="3">
    <location>
        <begin position="345"/>
        <end position="359"/>
    </location>
</feature>
<dbReference type="PROSITE" id="PS50158">
    <property type="entry name" value="ZF_CCHC"/>
    <property type="match status" value="1"/>
</dbReference>
<dbReference type="InterPro" id="IPR001878">
    <property type="entry name" value="Znf_CCHC"/>
</dbReference>
<dbReference type="GO" id="GO:0008270">
    <property type="term" value="F:zinc ion binding"/>
    <property type="evidence" value="ECO:0007669"/>
    <property type="project" value="InterPro"/>
</dbReference>
<reference evidence="5" key="1">
    <citation type="submission" date="2016-02" db="EMBL/GenBank/DDBJ databases">
        <authorList>
            <person name="Holder M.E."/>
            <person name="Ajami N.J."/>
            <person name="Petrosino J.F."/>
        </authorList>
    </citation>
    <scope>NUCLEOTIDE SEQUENCE [LARGE SCALE GENOMIC DNA]</scope>
    <source>
        <strain evidence="5">CCUG 45958</strain>
    </source>
</reference>
<dbReference type="SUPFAM" id="SSF48452">
    <property type="entry name" value="TPR-like"/>
    <property type="match status" value="1"/>
</dbReference>
<keyword evidence="2" id="KW-0472">Membrane</keyword>
<protein>
    <recommendedName>
        <fullName evidence="3">CCHC-type domain-containing protein</fullName>
    </recommendedName>
</protein>
<proteinExistence type="predicted"/>
<evidence type="ECO:0000313" key="4">
    <source>
        <dbReference type="EMBL" id="AMD90466.1"/>
    </source>
</evidence>
<evidence type="ECO:0000256" key="1">
    <source>
        <dbReference type="SAM" id="MobiDB-lite"/>
    </source>
</evidence>
<gene>
    <name evidence="4" type="ORF">AXF13_10255</name>
</gene>
<name>A0A109W4I3_9BACT</name>
<organism evidence="4 5">
    <name type="scientific">Desulfovibrio fairfieldensis</name>
    <dbReference type="NCBI Taxonomy" id="44742"/>
    <lineage>
        <taxon>Bacteria</taxon>
        <taxon>Pseudomonadati</taxon>
        <taxon>Thermodesulfobacteriota</taxon>
        <taxon>Desulfovibrionia</taxon>
        <taxon>Desulfovibrionales</taxon>
        <taxon>Desulfovibrionaceae</taxon>
        <taxon>Desulfovibrio</taxon>
    </lineage>
</organism>
<keyword evidence="5" id="KW-1185">Reference proteome</keyword>
<dbReference type="RefSeq" id="WP_062253046.1">
    <property type="nucleotide sequence ID" value="NZ_CP014229.1"/>
</dbReference>